<dbReference type="AlphaFoldDB" id="A0A4Z0D8G5"/>
<comment type="cofactor">
    <cofactor evidence="7">
        <name>Zn(2+)</name>
        <dbReference type="ChEBI" id="CHEBI:29105"/>
    </cofactor>
    <text evidence="7">Binds 1 zinc ion per subunit.</text>
</comment>
<dbReference type="CDD" id="cd07153">
    <property type="entry name" value="Fur_like"/>
    <property type="match status" value="1"/>
</dbReference>
<keyword evidence="7" id="KW-0479">Metal-binding</keyword>
<evidence type="ECO:0000256" key="7">
    <source>
        <dbReference type="PIRSR" id="PIRSR602481-1"/>
    </source>
</evidence>
<dbReference type="OrthoDB" id="8659436at2"/>
<feature type="binding site" evidence="7">
    <location>
        <position position="97"/>
    </location>
    <ligand>
        <name>Zn(2+)</name>
        <dbReference type="ChEBI" id="CHEBI:29105"/>
    </ligand>
</feature>
<feature type="binding site" evidence="7">
    <location>
        <position position="134"/>
    </location>
    <ligand>
        <name>Zn(2+)</name>
        <dbReference type="ChEBI" id="CHEBI:29105"/>
    </ligand>
</feature>
<reference evidence="9 10" key="1">
    <citation type="submission" date="2019-03" db="EMBL/GenBank/DDBJ databases">
        <title>Draft genome sequence data and analysis of a Fermenting Bacterium, Soehngenia longevitae strain 1933PT, isolated from petroleum reservoir in Azerbaijan.</title>
        <authorList>
            <person name="Grouzdev D.S."/>
            <person name="Bidzhieva S.K."/>
            <person name="Sokolova D.S."/>
            <person name="Tourova T.P."/>
            <person name="Poltaraus A.B."/>
            <person name="Nazina T.N."/>
        </authorList>
    </citation>
    <scope>NUCLEOTIDE SEQUENCE [LARGE SCALE GENOMIC DNA]</scope>
    <source>
        <strain evidence="9 10">1933P</strain>
    </source>
</reference>
<dbReference type="SUPFAM" id="SSF46785">
    <property type="entry name" value="Winged helix' DNA-binding domain"/>
    <property type="match status" value="1"/>
</dbReference>
<evidence type="ECO:0000256" key="2">
    <source>
        <dbReference type="ARBA" id="ARBA00022491"/>
    </source>
</evidence>
<evidence type="ECO:0000256" key="6">
    <source>
        <dbReference type="ARBA" id="ARBA00023163"/>
    </source>
</evidence>
<feature type="binding site" evidence="7">
    <location>
        <position position="94"/>
    </location>
    <ligand>
        <name>Zn(2+)</name>
        <dbReference type="ChEBI" id="CHEBI:29105"/>
    </ligand>
</feature>
<dbReference type="Gene3D" id="3.30.1490.190">
    <property type="match status" value="1"/>
</dbReference>
<evidence type="ECO:0000256" key="1">
    <source>
        <dbReference type="ARBA" id="ARBA00007957"/>
    </source>
</evidence>
<comment type="similarity">
    <text evidence="1">Belongs to the Fur family.</text>
</comment>
<evidence type="ECO:0000256" key="8">
    <source>
        <dbReference type="PIRSR" id="PIRSR602481-2"/>
    </source>
</evidence>
<evidence type="ECO:0000256" key="4">
    <source>
        <dbReference type="ARBA" id="ARBA00023015"/>
    </source>
</evidence>
<evidence type="ECO:0000256" key="5">
    <source>
        <dbReference type="ARBA" id="ARBA00023125"/>
    </source>
</evidence>
<gene>
    <name evidence="9" type="ORF">E4100_03615</name>
</gene>
<dbReference type="GO" id="GO:0003700">
    <property type="term" value="F:DNA-binding transcription factor activity"/>
    <property type="evidence" value="ECO:0007669"/>
    <property type="project" value="InterPro"/>
</dbReference>
<dbReference type="PANTHER" id="PTHR33202">
    <property type="entry name" value="ZINC UPTAKE REGULATION PROTEIN"/>
    <property type="match status" value="1"/>
</dbReference>
<dbReference type="Proteomes" id="UP000298381">
    <property type="component" value="Unassembled WGS sequence"/>
</dbReference>
<keyword evidence="3 7" id="KW-0862">Zinc</keyword>
<comment type="caution">
    <text evidence="9">The sequence shown here is derived from an EMBL/GenBank/DDBJ whole genome shotgun (WGS) entry which is preliminary data.</text>
</comment>
<comment type="cofactor">
    <cofactor evidence="8">
        <name>Mn(2+)</name>
        <dbReference type="ChEBI" id="CHEBI:29035"/>
    </cofactor>
    <cofactor evidence="8">
        <name>Fe(2+)</name>
        <dbReference type="ChEBI" id="CHEBI:29033"/>
    </cofactor>
    <text evidence="8">Binds 1 Mn(2+) or Fe(2+) ion per subunit.</text>
</comment>
<dbReference type="GO" id="GO:0008270">
    <property type="term" value="F:zinc ion binding"/>
    <property type="evidence" value="ECO:0007669"/>
    <property type="project" value="TreeGrafter"/>
</dbReference>
<keyword evidence="8" id="KW-0408">Iron</keyword>
<feature type="binding site" evidence="8">
    <location>
        <position position="109"/>
    </location>
    <ligand>
        <name>Fe cation</name>
        <dbReference type="ChEBI" id="CHEBI:24875"/>
    </ligand>
</feature>
<keyword evidence="4" id="KW-0805">Transcription regulation</keyword>
<dbReference type="PANTHER" id="PTHR33202:SF8">
    <property type="entry name" value="PEROXIDE-RESPONSIVE REPRESSOR PERR"/>
    <property type="match status" value="1"/>
</dbReference>
<dbReference type="GO" id="GO:0045892">
    <property type="term" value="P:negative regulation of DNA-templated transcription"/>
    <property type="evidence" value="ECO:0007669"/>
    <property type="project" value="TreeGrafter"/>
</dbReference>
<dbReference type="Gene3D" id="1.10.10.10">
    <property type="entry name" value="Winged helix-like DNA-binding domain superfamily/Winged helix DNA-binding domain"/>
    <property type="match status" value="1"/>
</dbReference>
<feature type="binding site" evidence="8">
    <location>
        <position position="88"/>
    </location>
    <ligand>
        <name>Fe cation</name>
        <dbReference type="ChEBI" id="CHEBI:24875"/>
    </ligand>
</feature>
<organism evidence="9 10">
    <name type="scientific">Soehngenia longivitae</name>
    <dbReference type="NCBI Taxonomy" id="2562294"/>
    <lineage>
        <taxon>Bacteria</taxon>
        <taxon>Bacillati</taxon>
        <taxon>Bacillota</taxon>
        <taxon>Tissierellia</taxon>
        <taxon>Tissierellales</taxon>
        <taxon>Tissierellaceae</taxon>
        <taxon>Soehngenia</taxon>
    </lineage>
</organism>
<dbReference type="RefSeq" id="WP_135270680.1">
    <property type="nucleotide sequence ID" value="NZ_SRIB01000003.1"/>
</dbReference>
<proteinExistence type="inferred from homology"/>
<protein>
    <submittedName>
        <fullName evidence="9">Transcriptional repressor</fullName>
    </submittedName>
</protein>
<keyword evidence="2" id="KW-0678">Repressor</keyword>
<dbReference type="InterPro" id="IPR002481">
    <property type="entry name" value="FUR"/>
</dbReference>
<dbReference type="GO" id="GO:1900376">
    <property type="term" value="P:regulation of secondary metabolite biosynthetic process"/>
    <property type="evidence" value="ECO:0007669"/>
    <property type="project" value="TreeGrafter"/>
</dbReference>
<evidence type="ECO:0000313" key="10">
    <source>
        <dbReference type="Proteomes" id="UP000298381"/>
    </source>
</evidence>
<dbReference type="Pfam" id="PF01475">
    <property type="entry name" value="FUR"/>
    <property type="match status" value="1"/>
</dbReference>
<evidence type="ECO:0000256" key="3">
    <source>
        <dbReference type="ARBA" id="ARBA00022833"/>
    </source>
</evidence>
<sequence length="144" mass="17106">MDSNVKEILNSKGIKATKQRIYLYELLRKQDRPLTAEDIYLLAKNEIDCFNLSTVYRILDIFVKNNIIIKSKLDIDEKFYFEIAREKHRHYLLCIYCNQIIPLSDCPIEKYEKKIAKETGYSIVDHNLEIKGICPNCKKRHQIH</sequence>
<keyword evidence="5" id="KW-0238">DNA-binding</keyword>
<feature type="binding site" evidence="7">
    <location>
        <position position="137"/>
    </location>
    <ligand>
        <name>Zn(2+)</name>
        <dbReference type="ChEBI" id="CHEBI:29105"/>
    </ligand>
</feature>
<feature type="binding site" evidence="8">
    <location>
        <position position="126"/>
    </location>
    <ligand>
        <name>Fe cation</name>
        <dbReference type="ChEBI" id="CHEBI:24875"/>
    </ligand>
</feature>
<keyword evidence="6" id="KW-0804">Transcription</keyword>
<dbReference type="InterPro" id="IPR043135">
    <property type="entry name" value="Fur_C"/>
</dbReference>
<accession>A0A4Z0D8G5</accession>
<dbReference type="InterPro" id="IPR036388">
    <property type="entry name" value="WH-like_DNA-bd_sf"/>
</dbReference>
<evidence type="ECO:0000313" key="9">
    <source>
        <dbReference type="EMBL" id="TFZ41199.1"/>
    </source>
</evidence>
<dbReference type="InterPro" id="IPR036390">
    <property type="entry name" value="WH_DNA-bd_sf"/>
</dbReference>
<keyword evidence="10" id="KW-1185">Reference proteome</keyword>
<dbReference type="EMBL" id="SRIB01000003">
    <property type="protein sequence ID" value="TFZ41199.1"/>
    <property type="molecule type" value="Genomic_DNA"/>
</dbReference>
<dbReference type="GO" id="GO:0000976">
    <property type="term" value="F:transcription cis-regulatory region binding"/>
    <property type="evidence" value="ECO:0007669"/>
    <property type="project" value="TreeGrafter"/>
</dbReference>
<name>A0A4Z0D8G5_9FIRM</name>